<keyword evidence="4" id="KW-1003">Cell membrane</keyword>
<organism evidence="11 12">
    <name type="scientific">Shewanella fodinae</name>
    <dbReference type="NCBI Taxonomy" id="552357"/>
    <lineage>
        <taxon>Bacteria</taxon>
        <taxon>Pseudomonadati</taxon>
        <taxon>Pseudomonadota</taxon>
        <taxon>Gammaproteobacteria</taxon>
        <taxon>Alteromonadales</taxon>
        <taxon>Shewanellaceae</taxon>
        <taxon>Shewanella</taxon>
    </lineage>
</organism>
<name>A0A4R2F6M3_9GAMM</name>
<evidence type="ECO:0000256" key="8">
    <source>
        <dbReference type="ARBA" id="ARBA00023136"/>
    </source>
</evidence>
<dbReference type="OrthoDB" id="9780160at2"/>
<evidence type="ECO:0000256" key="5">
    <source>
        <dbReference type="ARBA" id="ARBA00022692"/>
    </source>
</evidence>
<keyword evidence="3" id="KW-0050">Antiport</keyword>
<evidence type="ECO:0000256" key="4">
    <source>
        <dbReference type="ARBA" id="ARBA00022475"/>
    </source>
</evidence>
<feature type="transmembrane region" description="Helical" evidence="10">
    <location>
        <begin position="316"/>
        <end position="335"/>
    </location>
</feature>
<feature type="transmembrane region" description="Helical" evidence="10">
    <location>
        <begin position="186"/>
        <end position="211"/>
    </location>
</feature>
<dbReference type="CDD" id="cd13131">
    <property type="entry name" value="MATE_NorM_like"/>
    <property type="match status" value="1"/>
</dbReference>
<evidence type="ECO:0000256" key="6">
    <source>
        <dbReference type="ARBA" id="ARBA00022989"/>
    </source>
</evidence>
<proteinExistence type="predicted"/>
<dbReference type="Proteomes" id="UP000294832">
    <property type="component" value="Unassembled WGS sequence"/>
</dbReference>
<evidence type="ECO:0000256" key="9">
    <source>
        <dbReference type="ARBA" id="ARBA00031636"/>
    </source>
</evidence>
<dbReference type="GO" id="GO:0015297">
    <property type="term" value="F:antiporter activity"/>
    <property type="evidence" value="ECO:0007669"/>
    <property type="project" value="UniProtKB-KW"/>
</dbReference>
<dbReference type="PANTHER" id="PTHR43298">
    <property type="entry name" value="MULTIDRUG RESISTANCE PROTEIN NORM-RELATED"/>
    <property type="match status" value="1"/>
</dbReference>
<evidence type="ECO:0000256" key="10">
    <source>
        <dbReference type="SAM" id="Phobius"/>
    </source>
</evidence>
<sequence length="454" mass="49486">MTQSAFHAKRIIQLALPVLVAQVTQTMMGFIDTMMAGRVSATDMAAVAIGTSLWLPAILFVNGLLLTFTPMISHQFGAGHIDKIRPLAYQGVYIAIIGAIGVMLFLDSASFILDHMALEPALYQVTEKYIHGILWGAPAFLIYQVLRSCSEGISYTMPAMIIGFVGLAVNIPANYIFIYGKFGMPAMGGAGCGVATSLVFWAMCLAMFIYMQWHPKFKAIRLPDVFQRPQWRTIVQMSKLGMPVAMALFFEVSLFSIIALLLAPLGANVVASHQIALNFSSIVFMVPLSIGIAVSIRVGYYLGRNEPAQSASVSKIGLLLGFSLASVTALLTVLLRKDIALLYNTNPQVVSLASGLMFMAALYQLSDSVQVISAGALRGYKDTRSAFYITLLAYWGIGMPLGYILAYTEWLTPKLGAYGFWGGLIAGLTSAALLYAWRLRVVQRRIRQGNLIEL</sequence>
<dbReference type="InterPro" id="IPR050222">
    <property type="entry name" value="MATE_MdtK"/>
</dbReference>
<dbReference type="InterPro" id="IPR048279">
    <property type="entry name" value="MdtK-like"/>
</dbReference>
<keyword evidence="5 10" id="KW-0812">Transmembrane</keyword>
<feature type="transmembrane region" description="Helical" evidence="10">
    <location>
        <begin position="240"/>
        <end position="263"/>
    </location>
</feature>
<keyword evidence="8 10" id="KW-0472">Membrane</keyword>
<feature type="transmembrane region" description="Helical" evidence="10">
    <location>
        <begin position="275"/>
        <end position="296"/>
    </location>
</feature>
<dbReference type="GO" id="GO:0042910">
    <property type="term" value="F:xenobiotic transmembrane transporter activity"/>
    <property type="evidence" value="ECO:0007669"/>
    <property type="project" value="InterPro"/>
</dbReference>
<feature type="transmembrane region" description="Helical" evidence="10">
    <location>
        <begin position="51"/>
        <end position="72"/>
    </location>
</feature>
<gene>
    <name evidence="11" type="ORF">EDC91_11968</name>
</gene>
<dbReference type="GO" id="GO:0005886">
    <property type="term" value="C:plasma membrane"/>
    <property type="evidence" value="ECO:0007669"/>
    <property type="project" value="UniProtKB-SubCell"/>
</dbReference>
<evidence type="ECO:0000313" key="11">
    <source>
        <dbReference type="EMBL" id="TCN82357.1"/>
    </source>
</evidence>
<feature type="transmembrane region" description="Helical" evidence="10">
    <location>
        <begin position="418"/>
        <end position="437"/>
    </location>
</feature>
<comment type="subcellular location">
    <subcellularLocation>
        <location evidence="1">Cell inner membrane</location>
        <topology evidence="1">Multi-pass membrane protein</topology>
    </subcellularLocation>
</comment>
<keyword evidence="7" id="KW-0406">Ion transport</keyword>
<dbReference type="PANTHER" id="PTHR43298:SF2">
    <property type="entry name" value="FMN_FAD EXPORTER YEEO-RELATED"/>
    <property type="match status" value="1"/>
</dbReference>
<dbReference type="RefSeq" id="WP_133039514.1">
    <property type="nucleotide sequence ID" value="NZ_SLWF01000019.1"/>
</dbReference>
<dbReference type="Pfam" id="PF01554">
    <property type="entry name" value="MatE"/>
    <property type="match status" value="2"/>
</dbReference>
<evidence type="ECO:0000256" key="7">
    <source>
        <dbReference type="ARBA" id="ARBA00023065"/>
    </source>
</evidence>
<comment type="caution">
    <text evidence="11">The sequence shown here is derived from an EMBL/GenBank/DDBJ whole genome shotgun (WGS) entry which is preliminary data.</text>
</comment>
<evidence type="ECO:0000256" key="3">
    <source>
        <dbReference type="ARBA" id="ARBA00022449"/>
    </source>
</evidence>
<dbReference type="NCBIfam" id="TIGR00797">
    <property type="entry name" value="matE"/>
    <property type="match status" value="1"/>
</dbReference>
<dbReference type="InterPro" id="IPR002528">
    <property type="entry name" value="MATE_fam"/>
</dbReference>
<evidence type="ECO:0000256" key="1">
    <source>
        <dbReference type="ARBA" id="ARBA00004429"/>
    </source>
</evidence>
<keyword evidence="2" id="KW-0813">Transport</keyword>
<dbReference type="PIRSF" id="PIRSF006603">
    <property type="entry name" value="DinF"/>
    <property type="match status" value="1"/>
</dbReference>
<dbReference type="GO" id="GO:0006811">
    <property type="term" value="P:monoatomic ion transport"/>
    <property type="evidence" value="ECO:0007669"/>
    <property type="project" value="UniProtKB-KW"/>
</dbReference>
<protein>
    <recommendedName>
        <fullName evidence="9">Multidrug-efflux transporter</fullName>
    </recommendedName>
</protein>
<reference evidence="11 12" key="1">
    <citation type="submission" date="2019-03" db="EMBL/GenBank/DDBJ databases">
        <title>Freshwater and sediment microbial communities from various areas in North America, analyzing microbe dynamics in response to fracking.</title>
        <authorList>
            <person name="Lamendella R."/>
        </authorList>
    </citation>
    <scope>NUCLEOTIDE SEQUENCE [LARGE SCALE GENOMIC DNA]</scope>
    <source>
        <strain evidence="11 12">74A</strain>
    </source>
</reference>
<keyword evidence="12" id="KW-1185">Reference proteome</keyword>
<dbReference type="EMBL" id="SLWF01000019">
    <property type="protein sequence ID" value="TCN82357.1"/>
    <property type="molecule type" value="Genomic_DNA"/>
</dbReference>
<dbReference type="AlphaFoldDB" id="A0A4R2F6M3"/>
<evidence type="ECO:0000256" key="2">
    <source>
        <dbReference type="ARBA" id="ARBA00022448"/>
    </source>
</evidence>
<accession>A0A4R2F6M3</accession>
<feature type="transmembrane region" description="Helical" evidence="10">
    <location>
        <begin position="158"/>
        <end position="180"/>
    </location>
</feature>
<feature type="transmembrane region" description="Helical" evidence="10">
    <location>
        <begin position="92"/>
        <end position="113"/>
    </location>
</feature>
<feature type="transmembrane region" description="Helical" evidence="10">
    <location>
        <begin position="386"/>
        <end position="406"/>
    </location>
</feature>
<evidence type="ECO:0000313" key="12">
    <source>
        <dbReference type="Proteomes" id="UP000294832"/>
    </source>
</evidence>
<keyword evidence="6 10" id="KW-1133">Transmembrane helix</keyword>